<protein>
    <submittedName>
        <fullName evidence="4">RyR domain-containing protein</fullName>
    </submittedName>
</protein>
<evidence type="ECO:0000313" key="4">
    <source>
        <dbReference type="EMBL" id="MEI5983847.1"/>
    </source>
</evidence>
<name>A0ABU8I2U3_9SPHI</name>
<dbReference type="PANTHER" id="PTHR43833">
    <property type="entry name" value="POTASSIUM CHANNEL PROTEIN 2-RELATED-RELATED"/>
    <property type="match status" value="1"/>
</dbReference>
<keyword evidence="5" id="KW-1185">Reference proteome</keyword>
<dbReference type="InterPro" id="IPR036291">
    <property type="entry name" value="NAD(P)-bd_dom_sf"/>
</dbReference>
<evidence type="ECO:0000259" key="2">
    <source>
        <dbReference type="Pfam" id="PF02026"/>
    </source>
</evidence>
<keyword evidence="1" id="KW-0472">Membrane</keyword>
<proteinExistence type="predicted"/>
<feature type="domain" description="Ryanodine receptor Ryr" evidence="2">
    <location>
        <begin position="499"/>
        <end position="553"/>
    </location>
</feature>
<dbReference type="SUPFAM" id="SSF51735">
    <property type="entry name" value="NAD(P)-binding Rossmann-fold domains"/>
    <property type="match status" value="1"/>
</dbReference>
<dbReference type="Gene3D" id="6.20.350.10">
    <property type="match status" value="1"/>
</dbReference>
<sequence length="561" mass="64925">MKLTRRQKGLLGILFIIAMIILSWIGLAKYFPESNVLRYIPDRIYRIIKIVFGGDPSASSLEPDHVPWELILVKIGSIFILLFGAYKIIQKVFSEQLNLLKASLKNRHTISVGISKKGKQLLHSVKKDKQEKAIAIEKELEHVNSSSIKKEGHLLINGNAEDELTLLEAGIRRASRLIVFLENEQTVIEIVQKVQEILKKKPSDQLLKCYIHLRNPRLVDLLKNAGLRFERSNMELHFFNIHKMVARSFFNRIPHLVREQQLELNTLKQLVFIGYSDYAKALMIQAFRILHFDPQQDFRILVFSNNTAAEQLIFEEQFPKAHHIFDYSFVPFQGSFNNVFQESGLLEQGNRSLVIHADADDQTNLNLALEMLDRTKGQDFPIFCLNTEGDGLRSLIAQEEELKRIQFFGNMEETCHIEFITGEKQDRLAQAIHDDYRKLLAGTESESASYTSDWLTLSEDAKDASRTQADHIIYKFLLTGKPLVDPDPSRLDFEGDELETLAMIEHNRWMAHRYIQGWDFGEVRDDQLKLHPSMIPWDILSESERQKDRDTVLRLKELMKV</sequence>
<dbReference type="InterPro" id="IPR003032">
    <property type="entry name" value="Ryanodine_rcpt"/>
</dbReference>
<organism evidence="4 5">
    <name type="scientific">Sphingobacterium tenebrionis</name>
    <dbReference type="NCBI Taxonomy" id="3111775"/>
    <lineage>
        <taxon>Bacteria</taxon>
        <taxon>Pseudomonadati</taxon>
        <taxon>Bacteroidota</taxon>
        <taxon>Sphingobacteriia</taxon>
        <taxon>Sphingobacteriales</taxon>
        <taxon>Sphingobacteriaceae</taxon>
        <taxon>Sphingobacterium</taxon>
    </lineage>
</organism>
<dbReference type="Pfam" id="PF02254">
    <property type="entry name" value="TrkA_N"/>
    <property type="match status" value="1"/>
</dbReference>
<feature type="transmembrane region" description="Helical" evidence="1">
    <location>
        <begin position="12"/>
        <end position="31"/>
    </location>
</feature>
<dbReference type="EMBL" id="JAYLLN010000004">
    <property type="protein sequence ID" value="MEI5983847.1"/>
    <property type="molecule type" value="Genomic_DNA"/>
</dbReference>
<comment type="caution">
    <text evidence="4">The sequence shown here is derived from an EMBL/GenBank/DDBJ whole genome shotgun (WGS) entry which is preliminary data.</text>
</comment>
<accession>A0ABU8I2U3</accession>
<keyword evidence="1" id="KW-0812">Transmembrane</keyword>
<dbReference type="Proteomes" id="UP001363035">
    <property type="component" value="Unassembled WGS sequence"/>
</dbReference>
<dbReference type="Pfam" id="PF02026">
    <property type="entry name" value="RyR"/>
    <property type="match status" value="1"/>
</dbReference>
<dbReference type="Gene3D" id="3.40.50.720">
    <property type="entry name" value="NAD(P)-binding Rossmann-like Domain"/>
    <property type="match status" value="1"/>
</dbReference>
<evidence type="ECO:0000256" key="1">
    <source>
        <dbReference type="SAM" id="Phobius"/>
    </source>
</evidence>
<feature type="domain" description="RCK N-terminal" evidence="3">
    <location>
        <begin position="112"/>
        <end position="226"/>
    </location>
</feature>
<dbReference type="InterPro" id="IPR003148">
    <property type="entry name" value="RCK_N"/>
</dbReference>
<evidence type="ECO:0000259" key="3">
    <source>
        <dbReference type="Pfam" id="PF02254"/>
    </source>
</evidence>
<gene>
    <name evidence="4" type="ORF">VJ786_02910</name>
</gene>
<dbReference type="RefSeq" id="WP_134776770.1">
    <property type="nucleotide sequence ID" value="NZ_JAYLLN010000004.1"/>
</dbReference>
<keyword evidence="1" id="KW-1133">Transmembrane helix</keyword>
<reference evidence="4 5" key="1">
    <citation type="submission" date="2024-01" db="EMBL/GenBank/DDBJ databases">
        <title>Sphingobacterium tenebrionis sp. nov., a novel endophyte isolated from tenebrio molitor intestines.</title>
        <authorList>
            <person name="Zhang C."/>
        </authorList>
    </citation>
    <scope>NUCLEOTIDE SEQUENCE [LARGE SCALE GENOMIC DNA]</scope>
    <source>
        <strain evidence="4 5">PU5-4</strain>
    </source>
</reference>
<dbReference type="InterPro" id="IPR050721">
    <property type="entry name" value="Trk_Ktr_HKT_K-transport"/>
</dbReference>
<dbReference type="PANTHER" id="PTHR43833:SF9">
    <property type="entry name" value="POTASSIUM CHANNEL PROTEIN YUGO-RELATED"/>
    <property type="match status" value="1"/>
</dbReference>
<evidence type="ECO:0000313" key="5">
    <source>
        <dbReference type="Proteomes" id="UP001363035"/>
    </source>
</evidence>